<evidence type="ECO:0000313" key="1">
    <source>
        <dbReference type="EMBL" id="MDQ0466931.1"/>
    </source>
</evidence>
<dbReference type="Gene3D" id="3.30.70.2400">
    <property type="entry name" value="Uncharacterised protein PF13773, DUF4170"/>
    <property type="match status" value="1"/>
</dbReference>
<sequence>MPDKQLLHLVIGGELKDVQDIEFRDLSTVEFVGAYPSYAEAHRAWKAKAQATVDNAHARYFIIHAHKLLDPRDDHPHEH</sequence>
<dbReference type="Pfam" id="PF13773">
    <property type="entry name" value="DUF4170"/>
    <property type="match status" value="1"/>
</dbReference>
<organism evidence="1 2">
    <name type="scientific">Caulobacter ginsengisoli</name>
    <dbReference type="NCBI Taxonomy" id="400775"/>
    <lineage>
        <taxon>Bacteria</taxon>
        <taxon>Pseudomonadati</taxon>
        <taxon>Pseudomonadota</taxon>
        <taxon>Alphaproteobacteria</taxon>
        <taxon>Caulobacterales</taxon>
        <taxon>Caulobacteraceae</taxon>
        <taxon>Caulobacter</taxon>
    </lineage>
</organism>
<accession>A0ABU0IY50</accession>
<reference evidence="1 2" key="1">
    <citation type="submission" date="2023-07" db="EMBL/GenBank/DDBJ databases">
        <title>Genomic Encyclopedia of Type Strains, Phase IV (KMG-IV): sequencing the most valuable type-strain genomes for metagenomic binning, comparative biology and taxonomic classification.</title>
        <authorList>
            <person name="Goeker M."/>
        </authorList>
    </citation>
    <scope>NUCLEOTIDE SEQUENCE [LARGE SCALE GENOMIC DNA]</scope>
    <source>
        <strain evidence="1 2">DSM 18695</strain>
    </source>
</reference>
<comment type="caution">
    <text evidence="1">The sequence shown here is derived from an EMBL/GenBank/DDBJ whole genome shotgun (WGS) entry which is preliminary data.</text>
</comment>
<dbReference type="EC" id="3.1.3.25" evidence="1"/>
<proteinExistence type="predicted"/>
<dbReference type="Proteomes" id="UP001228905">
    <property type="component" value="Unassembled WGS sequence"/>
</dbReference>
<dbReference type="RefSeq" id="WP_307353182.1">
    <property type="nucleotide sequence ID" value="NZ_JAUSVS010000017.1"/>
</dbReference>
<keyword evidence="2" id="KW-1185">Reference proteome</keyword>
<dbReference type="GO" id="GO:0052834">
    <property type="term" value="F:inositol monophosphate phosphatase activity"/>
    <property type="evidence" value="ECO:0007669"/>
    <property type="project" value="UniProtKB-EC"/>
</dbReference>
<name>A0ABU0IY50_9CAUL</name>
<dbReference type="EMBL" id="JAUSVS010000017">
    <property type="protein sequence ID" value="MDQ0466931.1"/>
    <property type="molecule type" value="Genomic_DNA"/>
</dbReference>
<evidence type="ECO:0000313" key="2">
    <source>
        <dbReference type="Proteomes" id="UP001228905"/>
    </source>
</evidence>
<protein>
    <submittedName>
        <fullName evidence="1">Myo-inositol-1(Or 4)-monophosphatase</fullName>
        <ecNumber evidence="1">3.1.3.25</ecNumber>
    </submittedName>
</protein>
<dbReference type="InterPro" id="IPR025226">
    <property type="entry name" value="DUF4170"/>
</dbReference>
<gene>
    <name evidence="1" type="ORF">QO010_004728</name>
</gene>
<keyword evidence="1" id="KW-0378">Hydrolase</keyword>